<dbReference type="Proteomes" id="UP000279760">
    <property type="component" value="Chromosome 1"/>
</dbReference>
<feature type="binding site" evidence="3">
    <location>
        <position position="125"/>
    </location>
    <ligand>
        <name>a divalent metal cation</name>
        <dbReference type="ChEBI" id="CHEBI:60240"/>
        <label>2</label>
    </ligand>
</feature>
<organism evidence="5 6">
    <name type="scientific">Vibrio mediterranei</name>
    <dbReference type="NCBI Taxonomy" id="689"/>
    <lineage>
        <taxon>Bacteria</taxon>
        <taxon>Pseudomonadati</taxon>
        <taxon>Pseudomonadota</taxon>
        <taxon>Gammaproteobacteria</taxon>
        <taxon>Vibrionales</taxon>
        <taxon>Vibrionaceae</taxon>
        <taxon>Vibrio</taxon>
    </lineage>
</organism>
<dbReference type="GO" id="GO:0008270">
    <property type="term" value="F:zinc ion binding"/>
    <property type="evidence" value="ECO:0007669"/>
    <property type="project" value="InterPro"/>
</dbReference>
<dbReference type="InterPro" id="IPR001559">
    <property type="entry name" value="Phosphotriesterase"/>
</dbReference>
<feature type="binding site" evidence="3">
    <location>
        <position position="125"/>
    </location>
    <ligand>
        <name>a divalent metal cation</name>
        <dbReference type="ChEBI" id="CHEBI:60240"/>
        <label>1</label>
    </ligand>
</feature>
<evidence type="ECO:0000256" key="2">
    <source>
        <dbReference type="ARBA" id="ARBA00022801"/>
    </source>
</evidence>
<keyword evidence="1 3" id="KW-0479">Metal-binding</keyword>
<feature type="binding site" evidence="3">
    <location>
        <position position="14"/>
    </location>
    <ligand>
        <name>a divalent metal cation</name>
        <dbReference type="ChEBI" id="CHEBI:60240"/>
        <label>1</label>
    </ligand>
</feature>
<dbReference type="RefSeq" id="WP_124940948.1">
    <property type="nucleotide sequence ID" value="NZ_CP033577.1"/>
</dbReference>
<comment type="caution">
    <text evidence="4">Lacks conserved residue(s) required for the propagation of feature annotation.</text>
</comment>
<feature type="binding site" evidence="3">
    <location>
        <position position="186"/>
    </location>
    <ligand>
        <name>a divalent metal cation</name>
        <dbReference type="ChEBI" id="CHEBI:60240"/>
        <label>2</label>
    </ligand>
</feature>
<comment type="similarity">
    <text evidence="4">Belongs to the metallo-dependent hydrolases superfamily. Phosphotriesterase family.</text>
</comment>
<evidence type="ECO:0000256" key="1">
    <source>
        <dbReference type="ARBA" id="ARBA00022723"/>
    </source>
</evidence>
<feature type="binding site" evidence="3">
    <location>
        <position position="12"/>
    </location>
    <ligand>
        <name>a divalent metal cation</name>
        <dbReference type="ChEBI" id="CHEBI:60240"/>
        <label>1</label>
    </ligand>
</feature>
<dbReference type="CDD" id="cd00530">
    <property type="entry name" value="PTE"/>
    <property type="match status" value="1"/>
</dbReference>
<dbReference type="Pfam" id="PF02126">
    <property type="entry name" value="PTE"/>
    <property type="match status" value="1"/>
</dbReference>
<dbReference type="GO" id="GO:0016787">
    <property type="term" value="F:hydrolase activity"/>
    <property type="evidence" value="ECO:0007669"/>
    <property type="project" value="UniProtKB-KW"/>
</dbReference>
<keyword evidence="2" id="KW-0378">Hydrolase</keyword>
<name>A0A3G4VHV9_9VIBR</name>
<dbReference type="PANTHER" id="PTHR10819:SF3">
    <property type="entry name" value="PHOSPHOTRIESTERASE-RELATED PROTEIN"/>
    <property type="match status" value="1"/>
</dbReference>
<evidence type="ECO:0000313" key="5">
    <source>
        <dbReference type="EMBL" id="AYV22551.1"/>
    </source>
</evidence>
<dbReference type="SUPFAM" id="SSF51556">
    <property type="entry name" value="Metallo-dependent hydrolases"/>
    <property type="match status" value="1"/>
</dbReference>
<proteinExistence type="inferred from homology"/>
<comment type="cofactor">
    <cofactor evidence="3">
        <name>a divalent metal cation</name>
        <dbReference type="ChEBI" id="CHEBI:60240"/>
    </cofactor>
    <text evidence="3">Binds 2 divalent metal cations per subunit.</text>
</comment>
<protein>
    <submittedName>
        <fullName evidence="5">Phosphotriesterase-related protein</fullName>
    </submittedName>
</protein>
<dbReference type="PANTHER" id="PTHR10819">
    <property type="entry name" value="PHOSPHOTRIESTERASE-RELATED"/>
    <property type="match status" value="1"/>
</dbReference>
<sequence length="294" mass="33092">MSFDTTGFTYCHEHLHIDLSPQKGDIDCKLDQFELIKQDLISLRKLGVRNIVEVTNRFMGRNPQFIEDLIKASEMNVVLSTGYYIEGFFPDFLANLSIRDIAQTMIDEIEQPLDGTSLKASVIGEIGSSENQFSPLEKNVFLAAAIAHKETGAPISTHTSFSTMAKQQIQLLGGEGIDLRKVTIGHCDLRDNLDDLLYLLDHGCYVQLDTIGKNSYYPDEKRIEVINTLIARGYVEQLMLSMDITRRSHLKANGGLGFSYLMEEFVPRLFASGVSESDVEIMLKHNPNRFFNNG</sequence>
<dbReference type="PROSITE" id="PS51347">
    <property type="entry name" value="PHOSPHOTRIESTERASE_2"/>
    <property type="match status" value="1"/>
</dbReference>
<evidence type="ECO:0000256" key="4">
    <source>
        <dbReference type="PROSITE-ProRule" id="PRU00679"/>
    </source>
</evidence>
<feature type="binding site" evidence="3">
    <location>
        <position position="243"/>
    </location>
    <ligand>
        <name>a divalent metal cation</name>
        <dbReference type="ChEBI" id="CHEBI:60240"/>
        <label>1</label>
    </ligand>
</feature>
<gene>
    <name evidence="5" type="ORF">ECB94_15440</name>
</gene>
<reference evidence="5 6" key="1">
    <citation type="submission" date="2018-11" db="EMBL/GenBank/DDBJ databases">
        <title>Complete Genome Sequence of Vbrio mediterranei 117-T6: a Potential Pathogen Bacteria Isolated from the Conchocelis of Pyropia.</title>
        <authorList>
            <person name="Liu Q."/>
        </authorList>
    </citation>
    <scope>NUCLEOTIDE SEQUENCE [LARGE SCALE GENOMIC DNA]</scope>
    <source>
        <strain evidence="5 6">117-T6</strain>
    </source>
</reference>
<accession>A0A3G4VHV9</accession>
<dbReference type="PIRSF" id="PIRSF016839">
    <property type="entry name" value="PhP"/>
    <property type="match status" value="1"/>
</dbReference>
<dbReference type="EMBL" id="CP033577">
    <property type="protein sequence ID" value="AYV22551.1"/>
    <property type="molecule type" value="Genomic_DNA"/>
</dbReference>
<evidence type="ECO:0000256" key="3">
    <source>
        <dbReference type="PIRSR" id="PIRSR601559-52"/>
    </source>
</evidence>
<dbReference type="InterPro" id="IPR032466">
    <property type="entry name" value="Metal_Hydrolase"/>
</dbReference>
<evidence type="ECO:0000313" key="6">
    <source>
        <dbReference type="Proteomes" id="UP000279760"/>
    </source>
</evidence>
<dbReference type="Gene3D" id="3.20.20.140">
    <property type="entry name" value="Metal-dependent hydrolases"/>
    <property type="match status" value="1"/>
</dbReference>
<feature type="binding site" evidence="3">
    <location>
        <position position="158"/>
    </location>
    <ligand>
        <name>a divalent metal cation</name>
        <dbReference type="ChEBI" id="CHEBI:60240"/>
        <label>2</label>
    </ligand>
</feature>
<dbReference type="AlphaFoldDB" id="A0A3G4VHV9"/>